<proteinExistence type="predicted"/>
<keyword evidence="2" id="KW-0863">Zinc-finger</keyword>
<dbReference type="GO" id="GO:0008270">
    <property type="term" value="F:zinc ion binding"/>
    <property type="evidence" value="ECO:0007669"/>
    <property type="project" value="UniProtKB-KW"/>
</dbReference>
<dbReference type="GO" id="GO:0031965">
    <property type="term" value="C:nuclear membrane"/>
    <property type="evidence" value="ECO:0007669"/>
    <property type="project" value="EnsemblMetazoa"/>
</dbReference>
<dbReference type="EMBL" id="DS268418">
    <property type="protein sequence ID" value="EFO84848.1"/>
    <property type="molecule type" value="Genomic_DNA"/>
</dbReference>
<feature type="region of interest" description="Disordered" evidence="4">
    <location>
        <begin position="446"/>
        <end position="534"/>
    </location>
</feature>
<dbReference type="GO" id="GO:0009792">
    <property type="term" value="P:embryo development ending in birth or egg hatching"/>
    <property type="evidence" value="ECO:0007669"/>
    <property type="project" value="EnsemblMetazoa"/>
</dbReference>
<evidence type="ECO:0000256" key="1">
    <source>
        <dbReference type="ARBA" id="ARBA00022723"/>
    </source>
</evidence>
<feature type="region of interest" description="Disordered" evidence="4">
    <location>
        <begin position="291"/>
        <end position="315"/>
    </location>
</feature>
<feature type="compositionally biased region" description="Low complexity" evidence="4">
    <location>
        <begin position="32"/>
        <end position="52"/>
    </location>
</feature>
<dbReference type="PROSITE" id="PS01358">
    <property type="entry name" value="ZF_RANBP2_1"/>
    <property type="match status" value="1"/>
</dbReference>
<feature type="compositionally biased region" description="Acidic residues" evidence="4">
    <location>
        <begin position="484"/>
        <end position="496"/>
    </location>
</feature>
<dbReference type="HOGENOM" id="CLU_272050_0_0_1"/>
<feature type="compositionally biased region" description="Low complexity" evidence="4">
    <location>
        <begin position="1"/>
        <end position="23"/>
    </location>
</feature>
<feature type="compositionally biased region" description="Polar residues" evidence="4">
    <location>
        <begin position="303"/>
        <end position="315"/>
    </location>
</feature>
<dbReference type="GO" id="GO:0005643">
    <property type="term" value="C:nuclear pore"/>
    <property type="evidence" value="ECO:0007669"/>
    <property type="project" value="EnsemblMetazoa"/>
</dbReference>
<feature type="domain" description="RanBP2-type" evidence="5">
    <location>
        <begin position="702"/>
        <end position="721"/>
    </location>
</feature>
<dbReference type="InParanoid" id="E3LXC9"/>
<protein>
    <submittedName>
        <fullName evidence="6">CRE-NPP-7 protein</fullName>
    </submittedName>
</protein>
<dbReference type="AlphaFoldDB" id="E3LXC9"/>
<dbReference type="OMA" id="WSCPKCM"/>
<keyword evidence="1" id="KW-0479">Metal-binding</keyword>
<evidence type="ECO:0000256" key="2">
    <source>
        <dbReference type="ARBA" id="ARBA00022771"/>
    </source>
</evidence>
<dbReference type="GO" id="GO:0007096">
    <property type="term" value="P:regulation of exit from mitosis"/>
    <property type="evidence" value="ECO:0007669"/>
    <property type="project" value="EnsemblMetazoa"/>
</dbReference>
<dbReference type="FunCoup" id="E3LXC9">
    <property type="interactions" value="480"/>
</dbReference>
<dbReference type="Gene3D" id="4.10.1060.10">
    <property type="entry name" value="Zinc finger, RanBP2-type"/>
    <property type="match status" value="1"/>
</dbReference>
<evidence type="ECO:0000256" key="4">
    <source>
        <dbReference type="SAM" id="MobiDB-lite"/>
    </source>
</evidence>
<evidence type="ECO:0000313" key="6">
    <source>
        <dbReference type="EMBL" id="EFO84848.1"/>
    </source>
</evidence>
<feature type="compositionally biased region" description="Polar residues" evidence="4">
    <location>
        <begin position="504"/>
        <end position="516"/>
    </location>
</feature>
<feature type="region of interest" description="Disordered" evidence="4">
    <location>
        <begin position="333"/>
        <end position="406"/>
    </location>
</feature>
<feature type="compositionally biased region" description="Basic and acidic residues" evidence="4">
    <location>
        <begin position="455"/>
        <end position="472"/>
    </location>
</feature>
<dbReference type="STRING" id="31234.E3LXC9"/>
<dbReference type="GO" id="GO:0008340">
    <property type="term" value="P:determination of adult lifespan"/>
    <property type="evidence" value="ECO:0007669"/>
    <property type="project" value="EnsemblMetazoa"/>
</dbReference>
<feature type="region of interest" description="Disordered" evidence="4">
    <location>
        <begin position="1104"/>
        <end position="1129"/>
    </location>
</feature>
<reference evidence="6" key="1">
    <citation type="submission" date="2007-07" db="EMBL/GenBank/DDBJ databases">
        <title>PCAP assembly of the Caenorhabditis remanei genome.</title>
        <authorList>
            <consortium name="The Caenorhabditis remanei Sequencing Consortium"/>
            <person name="Wilson R.K."/>
        </authorList>
    </citation>
    <scope>NUCLEOTIDE SEQUENCE [LARGE SCALE GENOMIC DNA]</scope>
    <source>
        <strain evidence="6">PB4641</strain>
    </source>
</reference>
<dbReference type="OrthoDB" id="79830at2759"/>
<evidence type="ECO:0000256" key="3">
    <source>
        <dbReference type="ARBA" id="ARBA00022833"/>
    </source>
</evidence>
<dbReference type="InterPro" id="IPR001876">
    <property type="entry name" value="Znf_RanBP2"/>
</dbReference>
<feature type="region of interest" description="Disordered" evidence="4">
    <location>
        <begin position="1215"/>
        <end position="1240"/>
    </location>
</feature>
<organism evidence="7">
    <name type="scientific">Caenorhabditis remanei</name>
    <name type="common">Caenorhabditis vulgaris</name>
    <dbReference type="NCBI Taxonomy" id="31234"/>
    <lineage>
        <taxon>Eukaryota</taxon>
        <taxon>Metazoa</taxon>
        <taxon>Ecdysozoa</taxon>
        <taxon>Nematoda</taxon>
        <taxon>Chromadorea</taxon>
        <taxon>Rhabditida</taxon>
        <taxon>Rhabditina</taxon>
        <taxon>Rhabditomorpha</taxon>
        <taxon>Rhabditoidea</taxon>
        <taxon>Rhabditidae</taxon>
        <taxon>Peloderinae</taxon>
        <taxon>Caenorhabditis</taxon>
    </lineage>
</organism>
<feature type="compositionally biased region" description="Low complexity" evidence="4">
    <location>
        <begin position="339"/>
        <end position="359"/>
    </location>
</feature>
<evidence type="ECO:0000313" key="7">
    <source>
        <dbReference type="Proteomes" id="UP000008281"/>
    </source>
</evidence>
<accession>E3LXC9</accession>
<sequence length="1240" mass="127984">MSDKSGGFFSSVGRFFSGGSASKSNEEEKSPSSKTTSFSEGGSSRSPSTAAPAALLRDIIDVDKNSSEALDEVSVDTTQNSRVVPRLRYLSPSVLPQRSSDPTNGLEIDVDPVSDIFFSTPSVSTNRKRQLTELDRITLPQSFRSDSAKRSRYLNRSLLEPTLKSTLPNDKKLDVSWCGELTGNHSPASSVTNFSLLSRRSGATTNGSLSTRTQEIFKKLEGANTPAKEVQRMSMMRAGLTRPETWSSTDRKDHDTSSVATPPPPLKKAGDSIPSRIQLISKQGISARKNPYWTDLTRKRTTSKNGDNGSSETSSLRLLNGTLASTELSSVFSLEPPASKKTTSSTSTASTTTINSSNSRKPHVSIMKGPDGKAVSRNTFKLNDDIEEDEENSQKLPPLSDEVLSNSKPLQLNPELAPKRGFLDNLSFTFNAPLDVVSAVGTAKTVSVVSSNRTSESKEVDSDSAESIEKQTSESSSHGSDSGESVDSENDADENVDEVKESRPQTSADTISSAEGSNPSNQSSKDSSPKTAKDVEPVAIVSTAASAKWECQSCFCSWDQTVSLTKCGACQEPRAGAGAPAAQKPAEKQLVSNLKSFAPSQSSNFKFGFGGSSSVPATSSSVPTTTTPIQFGLPTSTTEKSAPVSFGLPTSTTEKSAPVLFGIQKPATSSVSPIVPPPAAAVPETSEVSTVQPSATENRVAWDCPTCMVPNKATNDICACCSHVMYASTSSSNVFGSRAFKPLATTGSAVQFGVSGSSTKPPAFGFGASKPADVLSAAPASTIPATTGFGFTATKPAVSAEPVKPVGSLFGNLGKPADSTATTTPPTAVAATSSTPSLFGNNAKSLFGATKTEPDNANATKPSMFGSILNKEAPTTTTPAVSAPSTSLTSASSTLFGSSSLNTSFGGTSLFGSQKPNSEIPKPTPTLSFGAASSTSTNEVPQKSLFGNIPSTSAPAPVLPTPSSTTSLFGSTSSSSNLFTTKPADSTTSSIFGKPIQFSGEVGTTTTDGGVPAKRGMFSTDAPKLSFGGEQKVELPKFGGFGGSSSSSTAPSSSGSLFSGGSAQLFGTSSSNAPAFASSSSTTVPSFGGSSTVPFGSTTTSSGFGAFGSKPTQPGMSTSSSTNSLFSQPTADSSKYESMIVENIFNIKNFSPFGTTNSNGFNFGASSSTSSTGGQAVFQFGGAPAPAPNAAPGGAFQFGNNLAAPSAPAPGSMDNAFAYQAPSGNNPRKMALARRRNMRK</sequence>
<dbReference type="eggNOG" id="KOG0845">
    <property type="taxonomic scope" value="Eukaryota"/>
</dbReference>
<keyword evidence="7" id="KW-1185">Reference proteome</keyword>
<feature type="compositionally biased region" description="Basic residues" evidence="4">
    <location>
        <begin position="1231"/>
        <end position="1240"/>
    </location>
</feature>
<feature type="region of interest" description="Disordered" evidence="4">
    <location>
        <begin position="238"/>
        <end position="272"/>
    </location>
</feature>
<feature type="compositionally biased region" description="Low complexity" evidence="4">
    <location>
        <begin position="1117"/>
        <end position="1129"/>
    </location>
</feature>
<feature type="compositionally biased region" description="Low complexity" evidence="4">
    <location>
        <begin position="473"/>
        <end position="483"/>
    </location>
</feature>
<feature type="compositionally biased region" description="Low complexity" evidence="4">
    <location>
        <begin position="517"/>
        <end position="526"/>
    </location>
</feature>
<dbReference type="GO" id="GO:0006997">
    <property type="term" value="P:nucleus organization"/>
    <property type="evidence" value="ECO:0007669"/>
    <property type="project" value="EnsemblMetazoa"/>
</dbReference>
<gene>
    <name evidence="6" type="primary">Cre-npp-7</name>
    <name evidence="6" type="ORF">CRE_03629</name>
</gene>
<name>E3LXC9_CAERE</name>
<feature type="region of interest" description="Disordered" evidence="4">
    <location>
        <begin position="1"/>
        <end position="52"/>
    </location>
</feature>
<evidence type="ECO:0000259" key="5">
    <source>
        <dbReference type="PROSITE" id="PS01358"/>
    </source>
</evidence>
<dbReference type="Proteomes" id="UP000008281">
    <property type="component" value="Unassembled WGS sequence"/>
</dbReference>
<keyword evidence="3" id="KW-0862">Zinc</keyword>